<evidence type="ECO:0000256" key="4">
    <source>
        <dbReference type="ARBA" id="ARBA00021221"/>
    </source>
</evidence>
<dbReference type="GO" id="GO:0004753">
    <property type="term" value="F:saccharopine dehydrogenase activity"/>
    <property type="evidence" value="ECO:0007669"/>
    <property type="project" value="TreeGrafter"/>
</dbReference>
<comment type="pathway">
    <text evidence="1">Amino-acid biosynthesis; L-lysine biosynthesis via AAA pathway; L-lysine from L-alpha-aminoadipate (fungal route): step 3/3.</text>
</comment>
<dbReference type="SMART" id="SM01002">
    <property type="entry name" value="AlaDh_PNT_C"/>
    <property type="match status" value="1"/>
</dbReference>
<evidence type="ECO:0000256" key="3">
    <source>
        <dbReference type="ARBA" id="ARBA00012847"/>
    </source>
</evidence>
<keyword evidence="13" id="KW-1185">Reference proteome</keyword>
<dbReference type="PANTHER" id="PTHR11133">
    <property type="entry name" value="SACCHAROPINE DEHYDROGENASE"/>
    <property type="match status" value="1"/>
</dbReference>
<proteinExistence type="predicted"/>
<dbReference type="AlphaFoldDB" id="A0A2Z7AQP8"/>
<dbReference type="SUPFAM" id="SSF52283">
    <property type="entry name" value="Formate/glycerate dehydrogenase catalytic domain-like"/>
    <property type="match status" value="1"/>
</dbReference>
<evidence type="ECO:0000256" key="8">
    <source>
        <dbReference type="ARBA" id="ARBA00033228"/>
    </source>
</evidence>
<dbReference type="SMART" id="SM01003">
    <property type="entry name" value="AlaDh_PNT_N"/>
    <property type="match status" value="1"/>
</dbReference>
<dbReference type="EC" id="1.5.1.7" evidence="3"/>
<reference evidence="12 13" key="1">
    <citation type="journal article" date="2015" name="Proc. Natl. Acad. Sci. U.S.A.">
        <title>The resurrection genome of Boea hygrometrica: A blueprint for survival of dehydration.</title>
        <authorList>
            <person name="Xiao L."/>
            <person name="Yang G."/>
            <person name="Zhang L."/>
            <person name="Yang X."/>
            <person name="Zhao S."/>
            <person name="Ji Z."/>
            <person name="Zhou Q."/>
            <person name="Hu M."/>
            <person name="Wang Y."/>
            <person name="Chen M."/>
            <person name="Xu Y."/>
            <person name="Jin H."/>
            <person name="Xiao X."/>
            <person name="Hu G."/>
            <person name="Bao F."/>
            <person name="Hu Y."/>
            <person name="Wan P."/>
            <person name="Li L."/>
            <person name="Deng X."/>
            <person name="Kuang T."/>
            <person name="Xiang C."/>
            <person name="Zhu J.K."/>
            <person name="Oliver M.J."/>
            <person name="He Y."/>
        </authorList>
    </citation>
    <scope>NUCLEOTIDE SEQUENCE [LARGE SCALE GENOMIC DNA]</scope>
    <source>
        <strain evidence="13">cv. XS01</strain>
    </source>
</reference>
<evidence type="ECO:0000256" key="9">
    <source>
        <dbReference type="ARBA" id="ARBA00047860"/>
    </source>
</evidence>
<dbReference type="Proteomes" id="UP000250235">
    <property type="component" value="Unassembled WGS sequence"/>
</dbReference>
<evidence type="ECO:0000313" key="12">
    <source>
        <dbReference type="EMBL" id="KZV23776.1"/>
    </source>
</evidence>
<name>A0A2Z7AQP8_9LAMI</name>
<evidence type="ECO:0000256" key="1">
    <source>
        <dbReference type="ARBA" id="ARBA00004884"/>
    </source>
</evidence>
<evidence type="ECO:0000259" key="11">
    <source>
        <dbReference type="SMART" id="SM01003"/>
    </source>
</evidence>
<dbReference type="CDD" id="cd12189">
    <property type="entry name" value="LKR_SDH_like"/>
    <property type="match status" value="1"/>
</dbReference>
<feature type="domain" description="Alanine dehydrogenase/pyridine nucleotide transhydrogenase NAD(H)-binding" evidence="10">
    <location>
        <begin position="184"/>
        <end position="366"/>
    </location>
</feature>
<dbReference type="Pfam" id="PF05222">
    <property type="entry name" value="AlaDh_PNT_N"/>
    <property type="match status" value="1"/>
</dbReference>
<comment type="subunit">
    <text evidence="2">Monomer.</text>
</comment>
<sequence length="370" mass="41086">MLGNGIVGILAESTNKWERRVPLTPSHCAWLLHGGSGKTGVSRIIVQPSTKRIHHDALYEDVGCEVSEDLSDCGLVLGIKQPKLEMILPNRAYAFFSHTHKAQRENMPLLEKVLVERATLFDYELIVGDHGKRLLAFGKFAGRAGMVDFLCGLGQRFLSLGYSTPFLSLGASYMYSSLAMAKAAVISVGEEIATMGLPSGICPLVFVFTGSGNVSHGAREIFQLLPHTFVDPTKLPELFEMAKDVKEARRASKRVCQVYGCVVTCQDMVEPKDPSKLFDKADYYAHPENYRPIFHEKIAPFASVIVNCMYWEKRYPRLLTTAQLQDLMRNGCPLVGISDISCDIGGSIEFVNQSTLIDSPFFRYFCVVLL</sequence>
<evidence type="ECO:0000256" key="5">
    <source>
        <dbReference type="ARBA" id="ARBA00022605"/>
    </source>
</evidence>
<dbReference type="FunFam" id="3.40.50.720:FF:000284">
    <property type="entry name" value="Lysine-ketoglutarate reductase/saccharopine dehydrogenase1"/>
    <property type="match status" value="1"/>
</dbReference>
<keyword evidence="7" id="KW-1015">Disulfide bond</keyword>
<dbReference type="PIRSF" id="PIRSF018250">
    <property type="entry name" value="Saccharopine_DH_Lys"/>
    <property type="match status" value="1"/>
</dbReference>
<evidence type="ECO:0000256" key="6">
    <source>
        <dbReference type="ARBA" id="ARBA00023002"/>
    </source>
</evidence>
<dbReference type="InterPro" id="IPR007886">
    <property type="entry name" value="AlaDH/PNT_N"/>
</dbReference>
<evidence type="ECO:0000256" key="2">
    <source>
        <dbReference type="ARBA" id="ARBA00011245"/>
    </source>
</evidence>
<dbReference type="OrthoDB" id="906682at2759"/>
<dbReference type="InterPro" id="IPR051168">
    <property type="entry name" value="AASS"/>
</dbReference>
<dbReference type="PANTHER" id="PTHR11133:SF22">
    <property type="entry name" value="ALPHA-AMINOADIPIC SEMIALDEHYDE SYNTHASE, MITOCHONDRIAL"/>
    <property type="match status" value="1"/>
</dbReference>
<dbReference type="GO" id="GO:0005737">
    <property type="term" value="C:cytoplasm"/>
    <property type="evidence" value="ECO:0007669"/>
    <property type="project" value="TreeGrafter"/>
</dbReference>
<accession>A0A2Z7AQP8</accession>
<dbReference type="GO" id="GO:0019878">
    <property type="term" value="P:lysine biosynthetic process via aminoadipic acid"/>
    <property type="evidence" value="ECO:0007669"/>
    <property type="project" value="TreeGrafter"/>
</dbReference>
<dbReference type="InterPro" id="IPR007698">
    <property type="entry name" value="AlaDH/PNT_NAD(H)-bd"/>
</dbReference>
<protein>
    <recommendedName>
        <fullName evidence="4">Saccharopine dehydrogenase [NAD(+), L-lysine-forming]</fullName>
        <ecNumber evidence="3">1.5.1.7</ecNumber>
    </recommendedName>
    <alternativeName>
        <fullName evidence="8">Lysine--2-oxoglutarate reductase</fullName>
    </alternativeName>
</protein>
<evidence type="ECO:0000259" key="10">
    <source>
        <dbReference type="SMART" id="SM01002"/>
    </source>
</evidence>
<keyword evidence="6" id="KW-0560">Oxidoreductase</keyword>
<gene>
    <name evidence="12" type="ORF">F511_27702</name>
</gene>
<organism evidence="12 13">
    <name type="scientific">Dorcoceras hygrometricum</name>
    <dbReference type="NCBI Taxonomy" id="472368"/>
    <lineage>
        <taxon>Eukaryota</taxon>
        <taxon>Viridiplantae</taxon>
        <taxon>Streptophyta</taxon>
        <taxon>Embryophyta</taxon>
        <taxon>Tracheophyta</taxon>
        <taxon>Spermatophyta</taxon>
        <taxon>Magnoliopsida</taxon>
        <taxon>eudicotyledons</taxon>
        <taxon>Gunneridae</taxon>
        <taxon>Pentapetalae</taxon>
        <taxon>asterids</taxon>
        <taxon>lamiids</taxon>
        <taxon>Lamiales</taxon>
        <taxon>Gesneriaceae</taxon>
        <taxon>Didymocarpoideae</taxon>
        <taxon>Trichosporeae</taxon>
        <taxon>Loxocarpinae</taxon>
        <taxon>Dorcoceras</taxon>
    </lineage>
</organism>
<dbReference type="Gene3D" id="3.40.50.720">
    <property type="entry name" value="NAD(P)-binding Rossmann-like Domain"/>
    <property type="match status" value="1"/>
</dbReference>
<feature type="domain" description="Alanine dehydrogenase/pyridine nucleotide transhydrogenase N-terminal" evidence="11">
    <location>
        <begin position="8"/>
        <end position="144"/>
    </location>
</feature>
<comment type="catalytic activity">
    <reaction evidence="9">
        <text>L-saccharopine + NAD(+) + H2O = L-lysine + 2-oxoglutarate + NADH + H(+)</text>
        <dbReference type="Rhea" id="RHEA:12440"/>
        <dbReference type="ChEBI" id="CHEBI:15377"/>
        <dbReference type="ChEBI" id="CHEBI:15378"/>
        <dbReference type="ChEBI" id="CHEBI:16810"/>
        <dbReference type="ChEBI" id="CHEBI:32551"/>
        <dbReference type="ChEBI" id="CHEBI:57540"/>
        <dbReference type="ChEBI" id="CHEBI:57945"/>
        <dbReference type="ChEBI" id="CHEBI:57951"/>
        <dbReference type="EC" id="1.5.1.7"/>
    </reaction>
</comment>
<keyword evidence="5" id="KW-0028">Amino-acid biosynthesis</keyword>
<evidence type="ECO:0000256" key="7">
    <source>
        <dbReference type="ARBA" id="ARBA00023157"/>
    </source>
</evidence>
<dbReference type="InterPro" id="IPR027281">
    <property type="entry name" value="Lys1"/>
</dbReference>
<evidence type="ECO:0000313" key="13">
    <source>
        <dbReference type="Proteomes" id="UP000250235"/>
    </source>
</evidence>
<dbReference type="EMBL" id="KV013377">
    <property type="protein sequence ID" value="KZV23776.1"/>
    <property type="molecule type" value="Genomic_DNA"/>
</dbReference>